<keyword evidence="1" id="KW-0547">Nucleotide-binding</keyword>
<protein>
    <submittedName>
        <fullName evidence="3">Peptide ligase PGM1-related protein</fullName>
    </submittedName>
</protein>
<dbReference type="RefSeq" id="WP_340268955.1">
    <property type="nucleotide sequence ID" value="NZ_JBBEOG010000003.1"/>
</dbReference>
<dbReference type="PROSITE" id="PS50975">
    <property type="entry name" value="ATP_GRASP"/>
    <property type="match status" value="1"/>
</dbReference>
<dbReference type="GO" id="GO:0016874">
    <property type="term" value="F:ligase activity"/>
    <property type="evidence" value="ECO:0007669"/>
    <property type="project" value="UniProtKB-KW"/>
</dbReference>
<dbReference type="InterPro" id="IPR041356">
    <property type="entry name" value="PGM1_C"/>
</dbReference>
<dbReference type="Pfam" id="PF24923">
    <property type="entry name" value="ATP-grasp_IQCH"/>
    <property type="match status" value="2"/>
</dbReference>
<dbReference type="Proteomes" id="UP001596122">
    <property type="component" value="Unassembled WGS sequence"/>
</dbReference>
<dbReference type="PANTHER" id="PTHR14465">
    <property type="entry name" value="IQ DOMAIN-CONTAINING PROTEIN H"/>
    <property type="match status" value="1"/>
</dbReference>
<dbReference type="SUPFAM" id="SSF56059">
    <property type="entry name" value="Glutathione synthetase ATP-binding domain-like"/>
    <property type="match status" value="1"/>
</dbReference>
<evidence type="ECO:0000313" key="3">
    <source>
        <dbReference type="EMBL" id="MFC5379727.1"/>
    </source>
</evidence>
<organism evidence="3 4">
    <name type="scientific">Aquipuribacter nitratireducens</name>
    <dbReference type="NCBI Taxonomy" id="650104"/>
    <lineage>
        <taxon>Bacteria</taxon>
        <taxon>Bacillati</taxon>
        <taxon>Actinomycetota</taxon>
        <taxon>Actinomycetes</taxon>
        <taxon>Micrococcales</taxon>
        <taxon>Intrasporangiaceae</taxon>
        <taxon>Aquipuribacter</taxon>
    </lineage>
</organism>
<evidence type="ECO:0000256" key="1">
    <source>
        <dbReference type="PROSITE-ProRule" id="PRU00409"/>
    </source>
</evidence>
<keyword evidence="4" id="KW-1185">Reference proteome</keyword>
<feature type="domain" description="ATP-grasp" evidence="2">
    <location>
        <begin position="188"/>
        <end position="422"/>
    </location>
</feature>
<dbReference type="EMBL" id="JBHSLD010000004">
    <property type="protein sequence ID" value="MFC5379727.1"/>
    <property type="molecule type" value="Genomic_DNA"/>
</dbReference>
<dbReference type="Pfam" id="PF18105">
    <property type="entry name" value="PGM1_C"/>
    <property type="match status" value="1"/>
</dbReference>
<keyword evidence="1" id="KW-0067">ATP-binding</keyword>
<evidence type="ECO:0000259" key="2">
    <source>
        <dbReference type="PROSITE" id="PS50975"/>
    </source>
</evidence>
<comment type="caution">
    <text evidence="3">The sequence shown here is derived from an EMBL/GenBank/DDBJ whole genome shotgun (WGS) entry which is preliminary data.</text>
</comment>
<sequence>MTVLEQLGEAERYERYDALQARMVDVWRDMRQGHGDESVVVVPSVSVDRSGTPPPSAVLQAMEERSLFLLLLLRQPRLRLVYVTSMPIPTAVVDYYLGLLPGVVRSQALPRLTMIALGDASPRPLSEKLLARPRALQRVRDALPNPARSHLVPYNTTSLERDVALSLGIPVYGADPRLLPFGTKTGCRRLFEAVGIAYPLGEEAVHDVDEVVAALVRMRARRPGLQEVVVKLDDGVSGRGNALVDLRGLPPADDADLPSALRERVLGMRLEAPGLALEEYLGQLAGGGIVEERIVGRDLLSPSVQLRVLPGGEVELLSTHDQMLGGESGQSYLGCVFPADPAYARAISEPALRVAERLSALGVLGRFAVDFVVVRDGEGEPWQPYAIELNLRKGGTTHPFLTLQYLTDGTYDWRDASYRTHSGAPKHLVATDHLESPLLRALTVDDLLDVVTDQGLHFDQSTRTGVVLHMLTCVTEVGRVGVTAVGDTPEQAQALFRRTEEALLAEAAEAARAVPLPG</sequence>
<gene>
    <name evidence="3" type="ORF">ACFPJ6_02880</name>
</gene>
<keyword evidence="3" id="KW-0436">Ligase</keyword>
<dbReference type="InterPro" id="IPR011761">
    <property type="entry name" value="ATP-grasp"/>
</dbReference>
<accession>A0ABW0GJ69</accession>
<dbReference type="InterPro" id="IPR056855">
    <property type="entry name" value="ATP-grasp_IQCH"/>
</dbReference>
<dbReference type="InterPro" id="IPR038752">
    <property type="entry name" value="IQCH"/>
</dbReference>
<evidence type="ECO:0000313" key="4">
    <source>
        <dbReference type="Proteomes" id="UP001596122"/>
    </source>
</evidence>
<dbReference type="PANTHER" id="PTHR14465:SF0">
    <property type="entry name" value="IQ DOMAIN-CONTAINING PROTEIN H"/>
    <property type="match status" value="1"/>
</dbReference>
<reference evidence="4" key="1">
    <citation type="journal article" date="2019" name="Int. J. Syst. Evol. Microbiol.">
        <title>The Global Catalogue of Microorganisms (GCM) 10K type strain sequencing project: providing services to taxonomists for standard genome sequencing and annotation.</title>
        <authorList>
            <consortium name="The Broad Institute Genomics Platform"/>
            <consortium name="The Broad Institute Genome Sequencing Center for Infectious Disease"/>
            <person name="Wu L."/>
            <person name="Ma J."/>
        </authorList>
    </citation>
    <scope>NUCLEOTIDE SEQUENCE [LARGE SCALE GENOMIC DNA]</scope>
    <source>
        <strain evidence="4">CCUG 43114</strain>
    </source>
</reference>
<name>A0ABW0GJ69_9MICO</name>
<proteinExistence type="predicted"/>